<dbReference type="InterPro" id="IPR010982">
    <property type="entry name" value="Lambda_DNA-bd_dom_sf"/>
</dbReference>
<dbReference type="AlphaFoldDB" id="A0A9W6FZV2"/>
<dbReference type="CDD" id="cd00093">
    <property type="entry name" value="HTH_XRE"/>
    <property type="match status" value="1"/>
</dbReference>
<dbReference type="GO" id="GO:0003677">
    <property type="term" value="F:DNA binding"/>
    <property type="evidence" value="ECO:0007669"/>
    <property type="project" value="UniProtKB-KW"/>
</dbReference>
<sequence length="124" mass="13994">MKAQIIEKDGRPEFAVIPYADYQHFLELLEDEADARAVAEFHESYAAGREFLVPDDIVRRELAGESPVKLWREHRGLTQQELANRAGISKPYLSQIETGKRQGTVETLSAISRSLNVPLDVLTD</sequence>
<dbReference type="GO" id="GO:0005829">
    <property type="term" value="C:cytosol"/>
    <property type="evidence" value="ECO:0007669"/>
    <property type="project" value="TreeGrafter"/>
</dbReference>
<dbReference type="RefSeq" id="WP_214185686.1">
    <property type="nucleotide sequence ID" value="NZ_BSDS01000001.1"/>
</dbReference>
<evidence type="ECO:0000256" key="1">
    <source>
        <dbReference type="ARBA" id="ARBA00023125"/>
    </source>
</evidence>
<evidence type="ECO:0000313" key="4">
    <source>
        <dbReference type="Proteomes" id="UP001144352"/>
    </source>
</evidence>
<comment type="caution">
    <text evidence="3">The sequence shown here is derived from an EMBL/GenBank/DDBJ whole genome shotgun (WGS) entry which is preliminary data.</text>
</comment>
<dbReference type="SMART" id="SM00530">
    <property type="entry name" value="HTH_XRE"/>
    <property type="match status" value="1"/>
</dbReference>
<keyword evidence="1" id="KW-0238">DNA-binding</keyword>
<protein>
    <submittedName>
        <fullName evidence="3">Transcriptional regulator</fullName>
    </submittedName>
</protein>
<name>A0A9W6FZV2_9BACT</name>
<dbReference type="Pfam" id="PF01381">
    <property type="entry name" value="HTH_3"/>
    <property type="match status" value="1"/>
</dbReference>
<dbReference type="GO" id="GO:0003700">
    <property type="term" value="F:DNA-binding transcription factor activity"/>
    <property type="evidence" value="ECO:0007669"/>
    <property type="project" value="TreeGrafter"/>
</dbReference>
<dbReference type="PROSITE" id="PS50943">
    <property type="entry name" value="HTH_CROC1"/>
    <property type="match status" value="1"/>
</dbReference>
<dbReference type="InterPro" id="IPR001387">
    <property type="entry name" value="Cro/C1-type_HTH"/>
</dbReference>
<dbReference type="InterPro" id="IPR050807">
    <property type="entry name" value="TransReg_Diox_bact_type"/>
</dbReference>
<dbReference type="Gene3D" id="1.10.260.40">
    <property type="entry name" value="lambda repressor-like DNA-binding domains"/>
    <property type="match status" value="1"/>
</dbReference>
<dbReference type="PANTHER" id="PTHR46797:SF1">
    <property type="entry name" value="METHYLPHOSPHONATE SYNTHASE"/>
    <property type="match status" value="1"/>
</dbReference>
<accession>A0A9W6FZV2</accession>
<reference evidence="3" key="1">
    <citation type="submission" date="2022-12" db="EMBL/GenBank/DDBJ databases">
        <title>Reference genome sequencing for broad-spectrum identification of bacterial and archaeal isolates by mass spectrometry.</title>
        <authorList>
            <person name="Sekiguchi Y."/>
            <person name="Tourlousse D.M."/>
        </authorList>
    </citation>
    <scope>NUCLEOTIDE SEQUENCE</scope>
    <source>
        <strain evidence="3">H2</strain>
    </source>
</reference>
<dbReference type="Proteomes" id="UP001144352">
    <property type="component" value="Unassembled WGS sequence"/>
</dbReference>
<evidence type="ECO:0000259" key="2">
    <source>
        <dbReference type="PROSITE" id="PS50943"/>
    </source>
</evidence>
<dbReference type="PANTHER" id="PTHR46797">
    <property type="entry name" value="HTH-TYPE TRANSCRIPTIONAL REGULATOR"/>
    <property type="match status" value="1"/>
</dbReference>
<proteinExistence type="predicted"/>
<keyword evidence="4" id="KW-1185">Reference proteome</keyword>
<feature type="domain" description="HTH cro/C1-type" evidence="2">
    <location>
        <begin position="68"/>
        <end position="122"/>
    </location>
</feature>
<organism evidence="3 4">
    <name type="scientific">Geobacter hydrogenophilus</name>
    <dbReference type="NCBI Taxonomy" id="40983"/>
    <lineage>
        <taxon>Bacteria</taxon>
        <taxon>Pseudomonadati</taxon>
        <taxon>Thermodesulfobacteriota</taxon>
        <taxon>Desulfuromonadia</taxon>
        <taxon>Geobacterales</taxon>
        <taxon>Geobacteraceae</taxon>
        <taxon>Geobacter</taxon>
    </lineage>
</organism>
<evidence type="ECO:0000313" key="3">
    <source>
        <dbReference type="EMBL" id="GLI37818.1"/>
    </source>
</evidence>
<gene>
    <name evidence="3" type="ORF">GHYDROH2_13190</name>
</gene>
<dbReference type="EMBL" id="BSDS01000001">
    <property type="protein sequence ID" value="GLI37818.1"/>
    <property type="molecule type" value="Genomic_DNA"/>
</dbReference>
<dbReference type="SUPFAM" id="SSF47413">
    <property type="entry name" value="lambda repressor-like DNA-binding domains"/>
    <property type="match status" value="1"/>
</dbReference>